<dbReference type="HOGENOM" id="CLU_026673_3_3_1"/>
<reference evidence="3 5" key="1">
    <citation type="journal article" date="2012" name="Nature">
        <title>Algal genomes reveal evolutionary mosaicism and the fate of nucleomorphs.</title>
        <authorList>
            <consortium name="DOE Joint Genome Institute"/>
            <person name="Curtis B.A."/>
            <person name="Tanifuji G."/>
            <person name="Burki F."/>
            <person name="Gruber A."/>
            <person name="Irimia M."/>
            <person name="Maruyama S."/>
            <person name="Arias M.C."/>
            <person name="Ball S.G."/>
            <person name="Gile G.H."/>
            <person name="Hirakawa Y."/>
            <person name="Hopkins J.F."/>
            <person name="Kuo A."/>
            <person name="Rensing S.A."/>
            <person name="Schmutz J."/>
            <person name="Symeonidi A."/>
            <person name="Elias M."/>
            <person name="Eveleigh R.J."/>
            <person name="Herman E.K."/>
            <person name="Klute M.J."/>
            <person name="Nakayama T."/>
            <person name="Obornik M."/>
            <person name="Reyes-Prieto A."/>
            <person name="Armbrust E.V."/>
            <person name="Aves S.J."/>
            <person name="Beiko R.G."/>
            <person name="Coutinho P."/>
            <person name="Dacks J.B."/>
            <person name="Durnford D.G."/>
            <person name="Fast N.M."/>
            <person name="Green B.R."/>
            <person name="Grisdale C.J."/>
            <person name="Hempel F."/>
            <person name="Henrissat B."/>
            <person name="Hoppner M.P."/>
            <person name="Ishida K."/>
            <person name="Kim E."/>
            <person name="Koreny L."/>
            <person name="Kroth P.G."/>
            <person name="Liu Y."/>
            <person name="Malik S.B."/>
            <person name="Maier U.G."/>
            <person name="McRose D."/>
            <person name="Mock T."/>
            <person name="Neilson J.A."/>
            <person name="Onodera N.T."/>
            <person name="Poole A.M."/>
            <person name="Pritham E.J."/>
            <person name="Richards T.A."/>
            <person name="Rocap G."/>
            <person name="Roy S.W."/>
            <person name="Sarai C."/>
            <person name="Schaack S."/>
            <person name="Shirato S."/>
            <person name="Slamovits C.H."/>
            <person name="Spencer D.F."/>
            <person name="Suzuki S."/>
            <person name="Worden A.Z."/>
            <person name="Zauner S."/>
            <person name="Barry K."/>
            <person name="Bell C."/>
            <person name="Bharti A.K."/>
            <person name="Crow J.A."/>
            <person name="Grimwood J."/>
            <person name="Kramer R."/>
            <person name="Lindquist E."/>
            <person name="Lucas S."/>
            <person name="Salamov A."/>
            <person name="McFadden G.I."/>
            <person name="Lane C.E."/>
            <person name="Keeling P.J."/>
            <person name="Gray M.W."/>
            <person name="Grigoriev I.V."/>
            <person name="Archibald J.M."/>
        </authorList>
    </citation>
    <scope>NUCLEOTIDE SEQUENCE</scope>
    <source>
        <strain evidence="3 5">CCMP2712</strain>
    </source>
</reference>
<dbReference type="SUPFAM" id="SSF51735">
    <property type="entry name" value="NAD(P)-binding Rossmann-fold domains"/>
    <property type="match status" value="1"/>
</dbReference>
<dbReference type="OrthoDB" id="9930022at2759"/>
<dbReference type="InterPro" id="IPR036291">
    <property type="entry name" value="NAD(P)-bd_dom_sf"/>
</dbReference>
<protein>
    <recommendedName>
        <fullName evidence="2">Enoyl reductase (ER) domain-containing protein</fullName>
    </recommendedName>
</protein>
<dbReference type="PANTHER" id="PTHR11695:SF294">
    <property type="entry name" value="RETICULON-4-INTERACTING PROTEIN 1, MITOCHONDRIAL"/>
    <property type="match status" value="1"/>
</dbReference>
<dbReference type="Pfam" id="PF00107">
    <property type="entry name" value="ADH_zinc_N"/>
    <property type="match status" value="1"/>
</dbReference>
<evidence type="ECO:0000313" key="3">
    <source>
        <dbReference type="EMBL" id="EKX46524.1"/>
    </source>
</evidence>
<name>L1JEG0_GUITC</name>
<dbReference type="RefSeq" id="XP_005833504.1">
    <property type="nucleotide sequence ID" value="XM_005833447.1"/>
</dbReference>
<dbReference type="InterPro" id="IPR013149">
    <property type="entry name" value="ADH-like_C"/>
</dbReference>
<evidence type="ECO:0000313" key="5">
    <source>
        <dbReference type="Proteomes" id="UP000011087"/>
    </source>
</evidence>
<reference evidence="4" key="3">
    <citation type="submission" date="2015-06" db="UniProtKB">
        <authorList>
            <consortium name="EnsemblProtists"/>
        </authorList>
    </citation>
    <scope>IDENTIFICATION</scope>
</reference>
<dbReference type="STRING" id="905079.L1JEG0"/>
<dbReference type="EnsemblProtists" id="EKX46524">
    <property type="protein sequence ID" value="EKX46524"/>
    <property type="gene ID" value="GUITHDRAFT_70601"/>
</dbReference>
<dbReference type="Gene3D" id="3.90.180.10">
    <property type="entry name" value="Medium-chain alcohol dehydrogenases, catalytic domain"/>
    <property type="match status" value="1"/>
</dbReference>
<dbReference type="Proteomes" id="UP000011087">
    <property type="component" value="Unassembled WGS sequence"/>
</dbReference>
<dbReference type="CDD" id="cd08267">
    <property type="entry name" value="MDR1"/>
    <property type="match status" value="1"/>
</dbReference>
<feature type="domain" description="Enoyl reductase (ER)" evidence="2">
    <location>
        <begin position="9"/>
        <end position="324"/>
    </location>
</feature>
<dbReference type="InterPro" id="IPR020843">
    <property type="entry name" value="ER"/>
</dbReference>
<dbReference type="Gene3D" id="3.40.50.720">
    <property type="entry name" value="NAD(P)-binding Rossmann-like Domain"/>
    <property type="match status" value="1"/>
</dbReference>
<dbReference type="InterPro" id="IPR013154">
    <property type="entry name" value="ADH-like_N"/>
</dbReference>
<evidence type="ECO:0000313" key="4">
    <source>
        <dbReference type="EnsemblProtists" id="EKX46524"/>
    </source>
</evidence>
<dbReference type="InterPro" id="IPR002364">
    <property type="entry name" value="Quin_OxRdtase/zeta-crystal_CS"/>
</dbReference>
<dbReference type="eggNOG" id="KOG1198">
    <property type="taxonomic scope" value="Eukaryota"/>
</dbReference>
<dbReference type="SMART" id="SM00829">
    <property type="entry name" value="PKS_ER"/>
    <property type="match status" value="1"/>
</dbReference>
<dbReference type="InterPro" id="IPR011032">
    <property type="entry name" value="GroES-like_sf"/>
</dbReference>
<dbReference type="AlphaFoldDB" id="L1JEG0"/>
<accession>L1JEG0</accession>
<dbReference type="PaxDb" id="55529-EKX46524"/>
<dbReference type="EMBL" id="JH992994">
    <property type="protein sequence ID" value="EKX46524.1"/>
    <property type="molecule type" value="Genomic_DNA"/>
</dbReference>
<sequence length="340" mass="36463">MHSVVYDKRSDSGFAFKKDVATPKPGSKLIILRVLAASINPIDYKLPAIPGSGVEGKGVGIDVSGEVVHAPQGSGFQVGDQVFGYSQSGSLSEFCECVPSKVAKKPQQLSHIEAAMLGTAAGTSLQCLRDCGKVTAGDRVLIIGGSGGCGTAGIQIAKAMGCHVSTICSTKNADLVKSLGADFVHNYDTSQGPVPKLQSEDEKFDCIYDTVSSPEPHDTDYEPLARPLLREKPKRPMYVGINGAIVDWIRALASKVLPFNIERTAYKLHMLNHSAEDLAVLADMCVQGKLRSVRGRLLKLGSEESVKSAFDTLKSRRTTGKLVFGASDEVWEDYLKTCKK</sequence>
<keyword evidence="5" id="KW-1185">Reference proteome</keyword>
<dbReference type="GO" id="GO:0008270">
    <property type="term" value="F:zinc ion binding"/>
    <property type="evidence" value="ECO:0007669"/>
    <property type="project" value="InterPro"/>
</dbReference>
<dbReference type="Pfam" id="PF08240">
    <property type="entry name" value="ADH_N"/>
    <property type="match status" value="1"/>
</dbReference>
<dbReference type="PROSITE" id="PS01162">
    <property type="entry name" value="QOR_ZETA_CRYSTAL"/>
    <property type="match status" value="1"/>
</dbReference>
<dbReference type="PANTHER" id="PTHR11695">
    <property type="entry name" value="ALCOHOL DEHYDROGENASE RELATED"/>
    <property type="match status" value="1"/>
</dbReference>
<evidence type="ECO:0000256" key="1">
    <source>
        <dbReference type="ARBA" id="ARBA00023002"/>
    </source>
</evidence>
<dbReference type="KEGG" id="gtt:GUITHDRAFT_70601"/>
<dbReference type="InterPro" id="IPR050700">
    <property type="entry name" value="YIM1/Zinc_Alcohol_DH_Fams"/>
</dbReference>
<gene>
    <name evidence="3" type="ORF">GUITHDRAFT_70601</name>
</gene>
<proteinExistence type="predicted"/>
<dbReference type="SUPFAM" id="SSF50129">
    <property type="entry name" value="GroES-like"/>
    <property type="match status" value="1"/>
</dbReference>
<dbReference type="GO" id="GO:0016491">
    <property type="term" value="F:oxidoreductase activity"/>
    <property type="evidence" value="ECO:0007669"/>
    <property type="project" value="UniProtKB-KW"/>
</dbReference>
<evidence type="ECO:0000259" key="2">
    <source>
        <dbReference type="SMART" id="SM00829"/>
    </source>
</evidence>
<keyword evidence="1" id="KW-0560">Oxidoreductase</keyword>
<dbReference type="OMA" id="THIKAWI"/>
<organism evidence="3">
    <name type="scientific">Guillardia theta (strain CCMP2712)</name>
    <name type="common">Cryptophyte</name>
    <dbReference type="NCBI Taxonomy" id="905079"/>
    <lineage>
        <taxon>Eukaryota</taxon>
        <taxon>Cryptophyceae</taxon>
        <taxon>Pyrenomonadales</taxon>
        <taxon>Geminigeraceae</taxon>
        <taxon>Guillardia</taxon>
    </lineage>
</organism>
<reference evidence="5" key="2">
    <citation type="submission" date="2012-11" db="EMBL/GenBank/DDBJ databases">
        <authorList>
            <person name="Kuo A."/>
            <person name="Curtis B.A."/>
            <person name="Tanifuji G."/>
            <person name="Burki F."/>
            <person name="Gruber A."/>
            <person name="Irimia M."/>
            <person name="Maruyama S."/>
            <person name="Arias M.C."/>
            <person name="Ball S.G."/>
            <person name="Gile G.H."/>
            <person name="Hirakawa Y."/>
            <person name="Hopkins J.F."/>
            <person name="Rensing S.A."/>
            <person name="Schmutz J."/>
            <person name="Symeonidi A."/>
            <person name="Elias M."/>
            <person name="Eveleigh R.J."/>
            <person name="Herman E.K."/>
            <person name="Klute M.J."/>
            <person name="Nakayama T."/>
            <person name="Obornik M."/>
            <person name="Reyes-Prieto A."/>
            <person name="Armbrust E.V."/>
            <person name="Aves S.J."/>
            <person name="Beiko R.G."/>
            <person name="Coutinho P."/>
            <person name="Dacks J.B."/>
            <person name="Durnford D.G."/>
            <person name="Fast N.M."/>
            <person name="Green B.R."/>
            <person name="Grisdale C."/>
            <person name="Hempe F."/>
            <person name="Henrissat B."/>
            <person name="Hoppner M.P."/>
            <person name="Ishida K.-I."/>
            <person name="Kim E."/>
            <person name="Koreny L."/>
            <person name="Kroth P.G."/>
            <person name="Liu Y."/>
            <person name="Malik S.-B."/>
            <person name="Maier U.G."/>
            <person name="McRose D."/>
            <person name="Mock T."/>
            <person name="Neilson J.A."/>
            <person name="Onodera N.T."/>
            <person name="Poole A.M."/>
            <person name="Pritham E.J."/>
            <person name="Richards T.A."/>
            <person name="Rocap G."/>
            <person name="Roy S.W."/>
            <person name="Sarai C."/>
            <person name="Schaack S."/>
            <person name="Shirato S."/>
            <person name="Slamovits C.H."/>
            <person name="Spencer D.F."/>
            <person name="Suzuki S."/>
            <person name="Worden A.Z."/>
            <person name="Zauner S."/>
            <person name="Barry K."/>
            <person name="Bell C."/>
            <person name="Bharti A.K."/>
            <person name="Crow J.A."/>
            <person name="Grimwood J."/>
            <person name="Kramer R."/>
            <person name="Lindquist E."/>
            <person name="Lucas S."/>
            <person name="Salamov A."/>
            <person name="McFadden G.I."/>
            <person name="Lane C.E."/>
            <person name="Keeling P.J."/>
            <person name="Gray M.W."/>
            <person name="Grigoriev I.V."/>
            <person name="Archibald J.M."/>
        </authorList>
    </citation>
    <scope>NUCLEOTIDE SEQUENCE</scope>
    <source>
        <strain evidence="5">CCMP2712</strain>
    </source>
</reference>
<dbReference type="GeneID" id="17303060"/>